<evidence type="ECO:0000256" key="4">
    <source>
        <dbReference type="ARBA" id="ARBA00023014"/>
    </source>
</evidence>
<dbReference type="SMART" id="SM00704">
    <property type="entry name" value="ZnF_CDGSH"/>
    <property type="match status" value="1"/>
</dbReference>
<dbReference type="InterPro" id="IPR042216">
    <property type="entry name" value="MitoNEET_CISD"/>
</dbReference>
<dbReference type="Pfam" id="PF09360">
    <property type="entry name" value="zf-CDGSH"/>
    <property type="match status" value="1"/>
</dbReference>
<evidence type="ECO:0000256" key="3">
    <source>
        <dbReference type="ARBA" id="ARBA00023004"/>
    </source>
</evidence>
<dbReference type="RefSeq" id="WP_229671088.1">
    <property type="nucleotide sequence ID" value="NZ_BMOE01000015.1"/>
</dbReference>
<dbReference type="Gene3D" id="3.40.5.90">
    <property type="entry name" value="CDGSH iron-sulfur domain, mitoNEET-type"/>
    <property type="match status" value="1"/>
</dbReference>
<keyword evidence="1" id="KW-0001">2Fe-2S</keyword>
<keyword evidence="2" id="KW-0479">Metal-binding</keyword>
<dbReference type="Pfam" id="PF06902">
    <property type="entry name" value="Fer4_19"/>
    <property type="match status" value="1"/>
</dbReference>
<feature type="domain" description="Iron-binding zinc finger CDGSH type" evidence="5">
    <location>
        <begin position="96"/>
        <end position="153"/>
    </location>
</feature>
<keyword evidence="4" id="KW-0411">Iron-sulfur</keyword>
<protein>
    <recommendedName>
        <fullName evidence="5">Iron-binding zinc finger CDGSH type domain-containing protein</fullName>
    </recommendedName>
</protein>
<evidence type="ECO:0000256" key="1">
    <source>
        <dbReference type="ARBA" id="ARBA00022714"/>
    </source>
</evidence>
<dbReference type="GO" id="GO:0005737">
    <property type="term" value="C:cytoplasm"/>
    <property type="evidence" value="ECO:0007669"/>
    <property type="project" value="UniProtKB-ARBA"/>
</dbReference>
<name>A0A917PNE6_9DEIO</name>
<evidence type="ECO:0000313" key="7">
    <source>
        <dbReference type="Proteomes" id="UP000635726"/>
    </source>
</evidence>
<accession>A0A917PNE6</accession>
<comment type="caution">
    <text evidence="6">The sequence shown here is derived from an EMBL/GenBank/DDBJ whole genome shotgun (WGS) entry which is preliminary data.</text>
</comment>
<dbReference type="GO" id="GO:0051537">
    <property type="term" value="F:2 iron, 2 sulfur cluster binding"/>
    <property type="evidence" value="ECO:0007669"/>
    <property type="project" value="UniProtKB-KW"/>
</dbReference>
<dbReference type="InterPro" id="IPR018967">
    <property type="entry name" value="FeS-contain_CDGSH-typ"/>
</dbReference>
<reference evidence="6" key="2">
    <citation type="submission" date="2020-09" db="EMBL/GenBank/DDBJ databases">
        <authorList>
            <person name="Sun Q."/>
            <person name="Ohkuma M."/>
        </authorList>
    </citation>
    <scope>NUCLEOTIDE SEQUENCE</scope>
    <source>
        <strain evidence="6">JCM 14371</strain>
    </source>
</reference>
<proteinExistence type="predicted"/>
<dbReference type="Proteomes" id="UP000635726">
    <property type="component" value="Unassembled WGS sequence"/>
</dbReference>
<keyword evidence="7" id="KW-1185">Reference proteome</keyword>
<keyword evidence="3" id="KW-0408">Iron</keyword>
<evidence type="ECO:0000256" key="2">
    <source>
        <dbReference type="ARBA" id="ARBA00022723"/>
    </source>
</evidence>
<gene>
    <name evidence="6" type="ORF">GCM10008939_32290</name>
</gene>
<dbReference type="EMBL" id="BMOE01000015">
    <property type="protein sequence ID" value="GGJ86000.1"/>
    <property type="molecule type" value="Genomic_DNA"/>
</dbReference>
<evidence type="ECO:0000259" key="5">
    <source>
        <dbReference type="SMART" id="SM00704"/>
    </source>
</evidence>
<dbReference type="AlphaFoldDB" id="A0A917PNE6"/>
<sequence>MTHTPGGTTPPGSVSDQAMLYGRAYTAPGVIVSYDAARCIHARVCVQGLPQVFDVSARPWIQPQHAPALEVQAVVHRCPSGALHVLLDGAAPEQPDVPTRITPYPDGPLGIRGDLRIVTPAGEVQDVRATLCRCGQSSNKPYCDGTHTRVGWKE</sequence>
<dbReference type="InterPro" id="IPR010693">
    <property type="entry name" value="Divergent_4Fe-4S_mono-cluster"/>
</dbReference>
<dbReference type="GO" id="GO:0046872">
    <property type="term" value="F:metal ion binding"/>
    <property type="evidence" value="ECO:0007669"/>
    <property type="project" value="UniProtKB-KW"/>
</dbReference>
<evidence type="ECO:0000313" key="6">
    <source>
        <dbReference type="EMBL" id="GGJ86000.1"/>
    </source>
</evidence>
<organism evidence="6 7">
    <name type="scientific">Deinococcus aquiradiocola</name>
    <dbReference type="NCBI Taxonomy" id="393059"/>
    <lineage>
        <taxon>Bacteria</taxon>
        <taxon>Thermotogati</taxon>
        <taxon>Deinococcota</taxon>
        <taxon>Deinococci</taxon>
        <taxon>Deinococcales</taxon>
        <taxon>Deinococcaceae</taxon>
        <taxon>Deinococcus</taxon>
    </lineage>
</organism>
<dbReference type="Gene3D" id="3.30.70.20">
    <property type="match status" value="1"/>
</dbReference>
<reference evidence="6" key="1">
    <citation type="journal article" date="2014" name="Int. J. Syst. Evol. Microbiol.">
        <title>Complete genome sequence of Corynebacterium casei LMG S-19264T (=DSM 44701T), isolated from a smear-ripened cheese.</title>
        <authorList>
            <consortium name="US DOE Joint Genome Institute (JGI-PGF)"/>
            <person name="Walter F."/>
            <person name="Albersmeier A."/>
            <person name="Kalinowski J."/>
            <person name="Ruckert C."/>
        </authorList>
    </citation>
    <scope>NUCLEOTIDE SEQUENCE</scope>
    <source>
        <strain evidence="6">JCM 14371</strain>
    </source>
</reference>